<dbReference type="InterPro" id="IPR018247">
    <property type="entry name" value="EF_Hand_1_Ca_BS"/>
</dbReference>
<dbReference type="RefSeq" id="WP_215617188.1">
    <property type="nucleotide sequence ID" value="NZ_JADOER010000004.1"/>
</dbReference>
<evidence type="ECO:0000313" key="7">
    <source>
        <dbReference type="Proteomes" id="UP001196661"/>
    </source>
</evidence>
<dbReference type="EMBL" id="JADOER010000004">
    <property type="protein sequence ID" value="MBT9311293.1"/>
    <property type="molecule type" value="Genomic_DNA"/>
</dbReference>
<dbReference type="InterPro" id="IPR033764">
    <property type="entry name" value="Sdr_B"/>
</dbReference>
<feature type="region of interest" description="Disordered" evidence="4">
    <location>
        <begin position="1056"/>
        <end position="1144"/>
    </location>
</feature>
<protein>
    <submittedName>
        <fullName evidence="6">Choice-of-anchor E domain-containing protein</fullName>
    </submittedName>
</protein>
<feature type="compositionally biased region" description="Acidic residues" evidence="4">
    <location>
        <begin position="1064"/>
        <end position="1076"/>
    </location>
</feature>
<feature type="domain" description="SD-repeat containing protein B" evidence="5">
    <location>
        <begin position="425"/>
        <end position="544"/>
    </location>
</feature>
<dbReference type="Gene3D" id="2.60.40.10">
    <property type="entry name" value="Immunoglobulins"/>
    <property type="match status" value="3"/>
</dbReference>
<accession>A0ABS5Y1A4</accession>
<name>A0ABS5Y1A4_9CYAN</name>
<gene>
    <name evidence="6" type="ORF">IXB28_03670</name>
</gene>
<keyword evidence="7" id="KW-1185">Reference proteome</keyword>
<feature type="compositionally biased region" description="Acidic residues" evidence="4">
    <location>
        <begin position="1195"/>
        <end position="1209"/>
    </location>
</feature>
<proteinExistence type="predicted"/>
<organism evidence="6 7">
    <name type="scientific">Leptothoe kymatousa TAU-MAC 1615</name>
    <dbReference type="NCBI Taxonomy" id="2364775"/>
    <lineage>
        <taxon>Bacteria</taxon>
        <taxon>Bacillati</taxon>
        <taxon>Cyanobacteriota</taxon>
        <taxon>Cyanophyceae</taxon>
        <taxon>Nodosilineales</taxon>
        <taxon>Cymatolegaceae</taxon>
        <taxon>Leptothoe</taxon>
        <taxon>Leptothoe kymatousa</taxon>
    </lineage>
</organism>
<dbReference type="NCBIfam" id="NF033208">
    <property type="entry name" value="choice_anch_E"/>
    <property type="match status" value="1"/>
</dbReference>
<evidence type="ECO:0000256" key="2">
    <source>
        <dbReference type="ARBA" id="ARBA00022525"/>
    </source>
</evidence>
<feature type="compositionally biased region" description="Low complexity" evidence="4">
    <location>
        <begin position="219"/>
        <end position="231"/>
    </location>
</feature>
<evidence type="ECO:0000256" key="4">
    <source>
        <dbReference type="SAM" id="MobiDB-lite"/>
    </source>
</evidence>
<evidence type="ECO:0000313" key="6">
    <source>
        <dbReference type="EMBL" id="MBT9311293.1"/>
    </source>
</evidence>
<dbReference type="Proteomes" id="UP001196661">
    <property type="component" value="Unassembled WGS sequence"/>
</dbReference>
<evidence type="ECO:0000256" key="3">
    <source>
        <dbReference type="ARBA" id="ARBA00022729"/>
    </source>
</evidence>
<keyword evidence="2" id="KW-0964">Secreted</keyword>
<dbReference type="Gene3D" id="4.10.1080.10">
    <property type="entry name" value="TSP type-3 repeat"/>
    <property type="match status" value="1"/>
</dbReference>
<feature type="compositionally biased region" description="Acidic residues" evidence="4">
    <location>
        <begin position="1165"/>
        <end position="1174"/>
    </location>
</feature>
<evidence type="ECO:0000259" key="5">
    <source>
        <dbReference type="Pfam" id="PF17210"/>
    </source>
</evidence>
<dbReference type="Pfam" id="PF17210">
    <property type="entry name" value="SdrD_B"/>
    <property type="match status" value="1"/>
</dbReference>
<comment type="caution">
    <text evidence="6">The sequence shown here is derived from an EMBL/GenBank/DDBJ whole genome shotgun (WGS) entry which is preliminary data.</text>
</comment>
<feature type="compositionally biased region" description="Polar residues" evidence="4">
    <location>
        <begin position="1109"/>
        <end position="1124"/>
    </location>
</feature>
<comment type="subcellular location">
    <subcellularLocation>
        <location evidence="1">Secreted</location>
    </subcellularLocation>
</comment>
<dbReference type="SUPFAM" id="SSF103647">
    <property type="entry name" value="TSP type-3 repeat"/>
    <property type="match status" value="1"/>
</dbReference>
<dbReference type="InterPro" id="IPR028974">
    <property type="entry name" value="TSP_type-3_rpt"/>
</dbReference>
<keyword evidence="3" id="KW-0732">Signal</keyword>
<dbReference type="PROSITE" id="PS00018">
    <property type="entry name" value="EF_HAND_1"/>
    <property type="match status" value="1"/>
</dbReference>
<feature type="region of interest" description="Disordered" evidence="4">
    <location>
        <begin position="1431"/>
        <end position="1450"/>
    </location>
</feature>
<reference evidence="6 7" key="1">
    <citation type="journal article" date="2021" name="Mar. Drugs">
        <title>Genome Reduction and Secondary Metabolism of the Marine Sponge-Associated Cyanobacterium Leptothoe.</title>
        <authorList>
            <person name="Konstantinou D."/>
            <person name="Popin R.V."/>
            <person name="Fewer D.P."/>
            <person name="Sivonen K."/>
            <person name="Gkelis S."/>
        </authorList>
    </citation>
    <scope>NUCLEOTIDE SEQUENCE [LARGE SCALE GENOMIC DNA]</scope>
    <source>
        <strain evidence="6 7">TAU-MAC 1615</strain>
    </source>
</reference>
<sequence length="1485" mass="153597">MANSFHRSKKRNPGRQSHFNKATQFFLSILLASGGNLGLVLPLLAATPAGTEIRNTATGSFEDPNNLGDIYEVDSNEVIVTVTEVAGVTVTPSGIAEAPNGVSGAGASQGNGSIDADDVVYFEYTITNVGNDPTQFFIPDTPSQVNGGTFDSALYGPIEIVGYDPDGPNGAASPTDLSGAPVDIPNGGLLTGDNTDGLGLPNGSFEQNGTVTVRVPVKVSSSASSGDSVSVTLGDTGPNDNSASTQNQTYDPTDGNNSSQDLYTHDNTDGSVTNEAAGTPANGDPTNHRQEASATETVLVGGNFAIRGNIFEDNGGTASGNDILDGGESGISSITVSLYQDTDNDGVGDILVSTPVSTDGLGNYEFTDLPDGNYVVVIDETDPDLGSFSYGGGNTDPTQVNPRQVTISGADENNINFPFDAATASLTGFVWEDVDNDGFAEAGEAPVPNTQVNLYSTNGTPADPSDDILVGSTFTDAAGTYSFNNLDAEKYYVDFVEPAVGYSFTTQDAGGDDFIDSDADRFTGETSKFDIAAEEAKSGIDAGLVSTPGTLVMCEIISPLQGMDWTQIVNIPKFDPALGDLTNVALKLDSHIATTVQYENTAASTNNITVDPNSSIATVLPDATNLNNTSHSNATVFNIPTYDSTTDFGGTSGGTTTLNHVDSVSVASYSNPADFVASASGASETVDLSVSANGGTATISSTQGSQSANITSYAGQMSVCATYTFTTYDLSGNVFRDYGSGTGSNDGNDVLNGSENGIGFVDVELYEDNGDGVFDPATDTLLTTTATDGNGDYSFPGLGNGTFWVNTDTSDSDLGLNIYGGGDADAAQKNPRLVTVAGANVSDVNFPFDLAPAGMGTSAMCDADGLDNAIDLDDDNDGILDADEGGTFINILPSTVGLGAGMSGNSGSQDISTSFGLPTGSVILSWTGGNATAGDGWTVPATQSTTFTMSGTVPVEVQLRHDGDLADLGDYDGIVSLDGTGYRLLSSLETGYAEDNIGNLYRIFADGSEDGTNDDGFLWASSTSVTNLEVKSTNTSALDNNYSLFIAQVRDSDGDGIPDKCDLDSDNDGISDLEESGADRPNLDPDNNGIIDGAEFSDGDGDGLADAIETTNGPNQGTSPAESNNDADDIPNFIDLDSDGDGIPDAIEAQLTADYATNFPADTNVTDDDSDGDGIIDIYDTGAGDGGTFNVPQDTDTDDTPDYLDTDSDNDTRSDSDEGGSSVTGVSYEDPNGSVDDPPADLPNQINDVSEVAYREPGDPRVLLVKRITAINGTTSMSDGGDLGAYEDEVSNPYDDNTLPAVSDPSSPSFDPNDPAFDAAETNMWPTPLSTYLPGGTNGGNVVANDEIEYTIYFLSSGQSPAENIRFCDYVPTYTDFLANSFNGNPQVPGGITGADLSVEVHRNGASEYHTGANDDDAVVYFGPGVDPANDPRFDGTDCDNDGNDSNANPNGAIVVDLGDILNASSATTVADESYGYVRFRARVK</sequence>
<dbReference type="SUPFAM" id="SSF117074">
    <property type="entry name" value="Hypothetical protein PA1324"/>
    <property type="match status" value="3"/>
</dbReference>
<feature type="region of interest" description="Disordered" evidence="4">
    <location>
        <begin position="1159"/>
        <end position="1245"/>
    </location>
</feature>
<dbReference type="InterPro" id="IPR013783">
    <property type="entry name" value="Ig-like_fold"/>
</dbReference>
<feature type="region of interest" description="Disordered" evidence="4">
    <location>
        <begin position="219"/>
        <end position="292"/>
    </location>
</feature>
<evidence type="ECO:0000256" key="1">
    <source>
        <dbReference type="ARBA" id="ARBA00004613"/>
    </source>
</evidence>
<feature type="compositionally biased region" description="Polar residues" evidence="4">
    <location>
        <begin position="238"/>
        <end position="262"/>
    </location>
</feature>